<accession>A0ABN8VUB2</accession>
<dbReference type="Pfam" id="PF12697">
    <property type="entry name" value="Abhydrolase_6"/>
    <property type="match status" value="1"/>
</dbReference>
<dbReference type="SUPFAM" id="SSF53474">
    <property type="entry name" value="alpha/beta-Hydrolases"/>
    <property type="match status" value="1"/>
</dbReference>
<name>A0ABN8VUB2_SACEU</name>
<dbReference type="PANTHER" id="PTHR43194:SF2">
    <property type="entry name" value="PEROXISOMAL MEMBRANE PROTEIN LPX1"/>
    <property type="match status" value="1"/>
</dbReference>
<keyword evidence="4" id="KW-1185">Reference proteome</keyword>
<feature type="region of interest" description="Disordered" evidence="1">
    <location>
        <begin position="1"/>
        <end position="37"/>
    </location>
</feature>
<dbReference type="InterPro" id="IPR050228">
    <property type="entry name" value="Carboxylesterase_BioH"/>
</dbReference>
<reference evidence="3" key="1">
    <citation type="submission" date="2022-08" db="EMBL/GenBank/DDBJ databases">
        <authorList>
            <person name="Byrne P K."/>
        </authorList>
    </citation>
    <scope>NUCLEOTIDE SEQUENCE</scope>
    <source>
        <strain evidence="3">UCD650</strain>
    </source>
</reference>
<evidence type="ECO:0000313" key="4">
    <source>
        <dbReference type="Proteomes" id="UP001152964"/>
    </source>
</evidence>
<organism evidence="3 4">
    <name type="scientific">Saccharomyces eubayanus</name>
    <name type="common">Yeast</name>
    <dbReference type="NCBI Taxonomy" id="1080349"/>
    <lineage>
        <taxon>Eukaryota</taxon>
        <taxon>Fungi</taxon>
        <taxon>Dikarya</taxon>
        <taxon>Ascomycota</taxon>
        <taxon>Saccharomycotina</taxon>
        <taxon>Saccharomycetes</taxon>
        <taxon>Saccharomycetales</taxon>
        <taxon>Saccharomycetaceae</taxon>
        <taxon>Saccharomyces</taxon>
    </lineage>
</organism>
<dbReference type="Proteomes" id="UP001152964">
    <property type="component" value="Chromosome 8"/>
</dbReference>
<dbReference type="Gene3D" id="3.40.50.1820">
    <property type="entry name" value="alpha/beta hydrolase"/>
    <property type="match status" value="1"/>
</dbReference>
<gene>
    <name evidence="3" type="primary">U6500H01350</name>
    <name evidence="3" type="ORF">SEUBUCD650_0H01350</name>
</gene>
<feature type="compositionally biased region" description="Basic and acidic residues" evidence="1">
    <location>
        <begin position="19"/>
        <end position="30"/>
    </location>
</feature>
<dbReference type="EMBL" id="OX291498">
    <property type="protein sequence ID" value="CAI2022654.1"/>
    <property type="molecule type" value="Genomic_DNA"/>
</dbReference>
<protein>
    <recommendedName>
        <fullName evidence="2">AB hydrolase-1 domain-containing protein</fullName>
    </recommendedName>
</protein>
<dbReference type="InterPro" id="IPR000073">
    <property type="entry name" value="AB_hydrolase_1"/>
</dbReference>
<dbReference type="InterPro" id="IPR029058">
    <property type="entry name" value="AB_hydrolase_fold"/>
</dbReference>
<dbReference type="PANTHER" id="PTHR43194">
    <property type="entry name" value="HYDROLASE ALPHA/BETA FOLD FAMILY"/>
    <property type="match status" value="1"/>
</dbReference>
<sequence length="404" mass="45063">MAQPKSVYHPPRSTSSAAKMEHTFTRETKTDSASWPRAPRATLSAADRLELVYDVYTNAERHRHPGATSVNIVFLHGSGMSKVVWEYYLSRIVAADPDGHYALHKLVLIDQANHGDSGVRNRGKLGTGFDWTDGARDVAKIAAHEFSGYEGGTPPALNVAVGHSMGGFQALACDVLQPNLFHLLILIEPVVITRVAAAAATAAAATGVSQIPETLYNSLCLKTRDRFPTESEYVKYMRNNSFFANAHTQILQNIIDFERTAAKDDGSVVRTKMDQAQNLLCYMNMQSFAPFLISNVKFVRKRTIHIVGARSNWCPPENQLFLQKTLQNYHLDSIPGGSHLVNIEAPDLVIDKINHHIREFVLTYPLQPACSLSRLSFEERMAKFNQAFESFKDHALIKTRNQKL</sequence>
<feature type="domain" description="AB hydrolase-1" evidence="2">
    <location>
        <begin position="72"/>
        <end position="351"/>
    </location>
</feature>
<evidence type="ECO:0000256" key="1">
    <source>
        <dbReference type="SAM" id="MobiDB-lite"/>
    </source>
</evidence>
<evidence type="ECO:0000313" key="3">
    <source>
        <dbReference type="EMBL" id="CAI2022654.1"/>
    </source>
</evidence>
<evidence type="ECO:0000259" key="2">
    <source>
        <dbReference type="Pfam" id="PF12697"/>
    </source>
</evidence>
<proteinExistence type="predicted"/>